<dbReference type="RefSeq" id="WP_013657990.1">
    <property type="nucleotide sequence ID" value="NC_015275.1"/>
</dbReference>
<keyword evidence="2" id="KW-1185">Reference proteome</keyword>
<evidence type="ECO:0008006" key="3">
    <source>
        <dbReference type="Google" id="ProtNLM"/>
    </source>
</evidence>
<evidence type="ECO:0000313" key="2">
    <source>
        <dbReference type="Proteomes" id="UP000008467"/>
    </source>
</evidence>
<dbReference type="STRING" id="642492.Clole_3013"/>
<protein>
    <recommendedName>
        <fullName evidence="3">Zinc ribbon domain-containing protein</fullName>
    </recommendedName>
</protein>
<reference evidence="1 2" key="1">
    <citation type="journal article" date="2011" name="J. Bacteriol.">
        <title>Complete genome sequence of the cellulose-degrading bacterium Cellulosilyticum lentocellum.</title>
        <authorList>
            <consortium name="US DOE Joint Genome Institute"/>
            <person name="Miller D.A."/>
            <person name="Suen G."/>
            <person name="Bruce D."/>
            <person name="Copeland A."/>
            <person name="Cheng J.F."/>
            <person name="Detter C."/>
            <person name="Goodwin L.A."/>
            <person name="Han C.S."/>
            <person name="Hauser L.J."/>
            <person name="Land M.L."/>
            <person name="Lapidus A."/>
            <person name="Lucas S."/>
            <person name="Meincke L."/>
            <person name="Pitluck S."/>
            <person name="Tapia R."/>
            <person name="Teshima H."/>
            <person name="Woyke T."/>
            <person name="Fox B.G."/>
            <person name="Angert E.R."/>
            <person name="Currie C.R."/>
        </authorList>
    </citation>
    <scope>NUCLEOTIDE SEQUENCE [LARGE SCALE GENOMIC DNA]</scope>
    <source>
        <strain evidence="2">ATCC 49066 / DSM 5427 / NCIMB 11756 / RHM5</strain>
    </source>
</reference>
<dbReference type="EMBL" id="CP002582">
    <property type="protein sequence ID" value="ADZ84710.1"/>
    <property type="molecule type" value="Genomic_DNA"/>
</dbReference>
<sequence length="155" mass="17716">MSDVFSKLGDSLKSTLKVATEQTQKSVDQVACRTDLMNKRNELKRLFTSLGEAQYKCYVEQVECEERDALYAKIDALKLQITEIEQRLGEIVTTQKSSLDSYKREVKSTWNEPETQEKKADLEEDGIEILKVCPVCNTGNHEYAAYCIKCGNKFE</sequence>
<dbReference type="KEGG" id="cle:Clole_3013"/>
<name>F2JMQ9_CELLD</name>
<proteinExistence type="predicted"/>
<accession>F2JMQ9</accession>
<dbReference type="AlphaFoldDB" id="F2JMQ9"/>
<gene>
    <name evidence="1" type="ordered locus">Clole_3013</name>
</gene>
<organism evidence="1 2">
    <name type="scientific">Cellulosilyticum lentocellum (strain ATCC 49066 / DSM 5427 / NCIMB 11756 / RHM5)</name>
    <name type="common">Clostridium lentocellum</name>
    <dbReference type="NCBI Taxonomy" id="642492"/>
    <lineage>
        <taxon>Bacteria</taxon>
        <taxon>Bacillati</taxon>
        <taxon>Bacillota</taxon>
        <taxon>Clostridia</taxon>
        <taxon>Lachnospirales</taxon>
        <taxon>Cellulosilyticaceae</taxon>
        <taxon>Cellulosilyticum</taxon>
    </lineage>
</organism>
<dbReference type="Proteomes" id="UP000008467">
    <property type="component" value="Chromosome"/>
</dbReference>
<dbReference type="HOGENOM" id="CLU_1692334_0_0_9"/>
<evidence type="ECO:0000313" key="1">
    <source>
        <dbReference type="EMBL" id="ADZ84710.1"/>
    </source>
</evidence>